<protein>
    <submittedName>
        <fullName evidence="3">Uncharacterized protein</fullName>
    </submittedName>
</protein>
<evidence type="ECO:0000313" key="1">
    <source>
        <dbReference type="EMBL" id="ONH70629.1"/>
    </source>
</evidence>
<evidence type="ECO:0000313" key="3">
    <source>
        <dbReference type="EMBL" id="ONH72874.1"/>
    </source>
</evidence>
<comment type="caution">
    <text evidence="3">The sequence shown here is derived from an EMBL/GenBank/DDBJ whole genome shotgun (WGS) entry which is preliminary data.</text>
</comment>
<reference evidence="4" key="1">
    <citation type="journal article" date="2017" name="Genome Announc.">
        <title>Genome sequences of Cyberlindnera fabianii 65, Pichia kudriavzevii 129, and Saccharomyces cerevisiae 131 isolated from fermented masau fruits in Zimbabwe.</title>
        <authorList>
            <person name="van Rijswijck I.M.H."/>
            <person name="Derks M.F.L."/>
            <person name="Abee T."/>
            <person name="de Ridder D."/>
            <person name="Smid E.J."/>
        </authorList>
    </citation>
    <scope>NUCLEOTIDE SEQUENCE [LARGE SCALE GENOMIC DNA]</scope>
    <source>
        <strain evidence="4">129</strain>
    </source>
</reference>
<organism evidence="3 4">
    <name type="scientific">Pichia kudriavzevii</name>
    <name type="common">Yeast</name>
    <name type="synonym">Issatchenkia orientalis</name>
    <dbReference type="NCBI Taxonomy" id="4909"/>
    <lineage>
        <taxon>Eukaryota</taxon>
        <taxon>Fungi</taxon>
        <taxon>Dikarya</taxon>
        <taxon>Ascomycota</taxon>
        <taxon>Saccharomycotina</taxon>
        <taxon>Pichiomycetes</taxon>
        <taxon>Pichiales</taxon>
        <taxon>Pichiaceae</taxon>
        <taxon>Pichia</taxon>
    </lineage>
</organism>
<reference evidence="3" key="2">
    <citation type="submission" date="2017-01" db="EMBL/GenBank/DDBJ databases">
        <authorList>
            <person name="Mah S.A."/>
            <person name="Swanson W.J."/>
            <person name="Moy G.W."/>
            <person name="Vacquier V.D."/>
        </authorList>
    </citation>
    <scope>NUCLEOTIDE SEQUENCE [LARGE SCALE GENOMIC DNA]</scope>
    <source>
        <strain evidence="3">129</strain>
    </source>
</reference>
<dbReference type="EMBL" id="MQVM01000074">
    <property type="protein sequence ID" value="ONH70629.1"/>
    <property type="molecule type" value="Genomic_DNA"/>
</dbReference>
<evidence type="ECO:0000313" key="4">
    <source>
        <dbReference type="Proteomes" id="UP000189274"/>
    </source>
</evidence>
<dbReference type="Proteomes" id="UP000189274">
    <property type="component" value="Unassembled WGS sequence"/>
</dbReference>
<proteinExistence type="predicted"/>
<sequence>MTLHMINSKIALMKQVKIMQILT</sequence>
<gene>
    <name evidence="3" type="ORF">BOH78_3598</name>
    <name evidence="2" type="ORF">BOH78_4979</name>
    <name evidence="1" type="ORF">BOH78_5091</name>
</gene>
<evidence type="ECO:0000313" key="2">
    <source>
        <dbReference type="EMBL" id="ONH70768.1"/>
    </source>
</evidence>
<dbReference type="EMBL" id="MQVM01000018">
    <property type="protein sequence ID" value="ONH72874.1"/>
    <property type="molecule type" value="Genomic_DNA"/>
</dbReference>
<dbReference type="AlphaFoldDB" id="A0A1V2LJN7"/>
<dbReference type="EMBL" id="MQVM01000055">
    <property type="protein sequence ID" value="ONH70768.1"/>
    <property type="molecule type" value="Genomic_DNA"/>
</dbReference>
<name>A0A1V2LJN7_PICKU</name>
<accession>A0A1V2LJN7</accession>